<proteinExistence type="predicted"/>
<evidence type="ECO:0000256" key="1">
    <source>
        <dbReference type="SAM" id="MobiDB-lite"/>
    </source>
</evidence>
<reference evidence="4 5" key="1">
    <citation type="journal article" date="2025" name="Microbiol. Resour. Announc.">
        <title>Draft genome sequences for Neonectria magnoliae and Neonectria punicea, canker pathogens of Liriodendron tulipifera and Acer saccharum in West Virginia.</title>
        <authorList>
            <person name="Petronek H.M."/>
            <person name="Kasson M.T."/>
            <person name="Metheny A.M."/>
            <person name="Stauder C.M."/>
            <person name="Lovett B."/>
            <person name="Lynch S.C."/>
            <person name="Garnas J.R."/>
            <person name="Kasson L.R."/>
            <person name="Stajich J.E."/>
        </authorList>
    </citation>
    <scope>NUCLEOTIDE SEQUENCE [LARGE SCALE GENOMIC DNA]</scope>
    <source>
        <strain evidence="4 5">NRRL 64651</strain>
    </source>
</reference>
<feature type="signal peptide" evidence="3">
    <location>
        <begin position="1"/>
        <end position="19"/>
    </location>
</feature>
<feature type="region of interest" description="Disordered" evidence="1">
    <location>
        <begin position="271"/>
        <end position="460"/>
    </location>
</feature>
<dbReference type="PANTHER" id="PTHR16861">
    <property type="entry name" value="GLYCOPROTEIN 38"/>
    <property type="match status" value="1"/>
</dbReference>
<keyword evidence="3" id="KW-0732">Signal</keyword>
<feature type="compositionally biased region" description="Low complexity" evidence="1">
    <location>
        <begin position="283"/>
        <end position="313"/>
    </location>
</feature>
<dbReference type="PANTHER" id="PTHR16861:SF4">
    <property type="entry name" value="SH3 DOMAIN PROTEIN (AFU_ORTHOLOGUE AFUA_1G13610)"/>
    <property type="match status" value="1"/>
</dbReference>
<dbReference type="EMBL" id="JAZAVK010000070">
    <property type="protein sequence ID" value="KAK7426160.1"/>
    <property type="molecule type" value="Genomic_DNA"/>
</dbReference>
<feature type="chain" id="PRO_5045871167" evidence="3">
    <location>
        <begin position="20"/>
        <end position="460"/>
    </location>
</feature>
<organism evidence="4 5">
    <name type="scientific">Neonectria magnoliae</name>
    <dbReference type="NCBI Taxonomy" id="2732573"/>
    <lineage>
        <taxon>Eukaryota</taxon>
        <taxon>Fungi</taxon>
        <taxon>Dikarya</taxon>
        <taxon>Ascomycota</taxon>
        <taxon>Pezizomycotina</taxon>
        <taxon>Sordariomycetes</taxon>
        <taxon>Hypocreomycetidae</taxon>
        <taxon>Hypocreales</taxon>
        <taxon>Nectriaceae</taxon>
        <taxon>Neonectria</taxon>
    </lineage>
</organism>
<keyword evidence="2" id="KW-1133">Transmembrane helix</keyword>
<feature type="compositionally biased region" description="Pro residues" evidence="1">
    <location>
        <begin position="405"/>
        <end position="417"/>
    </location>
</feature>
<name>A0ABR1HY07_9HYPO</name>
<gene>
    <name evidence="4" type="ORF">QQZ08_007326</name>
</gene>
<evidence type="ECO:0000256" key="2">
    <source>
        <dbReference type="SAM" id="Phobius"/>
    </source>
</evidence>
<feature type="region of interest" description="Disordered" evidence="1">
    <location>
        <begin position="197"/>
        <end position="240"/>
    </location>
</feature>
<evidence type="ECO:0000313" key="4">
    <source>
        <dbReference type="EMBL" id="KAK7426160.1"/>
    </source>
</evidence>
<sequence length="460" mass="48155">MRRPTALLAWGALSSPAAAWLKNPWLKSAAEESWKPPVETGAAHQDQLALGWSPRPTEAPALYARMDLVERMDDYTLGADTCGFVANGNSFTCITAGETCSFSSGYIGCCSTDECDVVRTTCIDYDASSAGRCDLPDDFHTICCGTSSIGSCLTYILSTTGSDSDPDSTFTLLGCGSVAGTSTLFDYDPAWARTHSFASDSTTASESDESSTSGSETESSAPATTTADDDDDDDSGPPIGAIAGGAVGGVALIALVGLAVFFILRKKRAKKQQQPPPAPPPASGAAVAPPMSQQQQPPISPQSPQSFAPSSPSGTLYPSGVPPNFQGYPPQQGSPQPYDPRISAYGQQGYPPQQGYDGQGYAPPQQGYPPQNFQPQGFQQQQQGFQQQGQYNQYGAAPGYAPPSSASPPPNMTPSPAPKESEPVHGGQQQHQNHQSPPQDAQELPAIHPVGNEGNRAELG</sequence>
<dbReference type="Proteomes" id="UP001498421">
    <property type="component" value="Unassembled WGS sequence"/>
</dbReference>
<feature type="compositionally biased region" description="Low complexity" evidence="1">
    <location>
        <begin position="198"/>
        <end position="226"/>
    </location>
</feature>
<feature type="transmembrane region" description="Helical" evidence="2">
    <location>
        <begin position="239"/>
        <end position="264"/>
    </location>
</feature>
<evidence type="ECO:0000256" key="3">
    <source>
        <dbReference type="SAM" id="SignalP"/>
    </source>
</evidence>
<feature type="compositionally biased region" description="Low complexity" evidence="1">
    <location>
        <begin position="326"/>
        <end position="336"/>
    </location>
</feature>
<keyword evidence="2" id="KW-0472">Membrane</keyword>
<feature type="compositionally biased region" description="Low complexity" evidence="1">
    <location>
        <begin position="425"/>
        <end position="435"/>
    </location>
</feature>
<comment type="caution">
    <text evidence="4">The sequence shown here is derived from an EMBL/GenBank/DDBJ whole genome shotgun (WGS) entry which is preliminary data.</text>
</comment>
<evidence type="ECO:0000313" key="5">
    <source>
        <dbReference type="Proteomes" id="UP001498421"/>
    </source>
</evidence>
<keyword evidence="2" id="KW-0812">Transmembrane</keyword>
<accession>A0ABR1HY07</accession>
<feature type="compositionally biased region" description="Low complexity" evidence="1">
    <location>
        <begin position="345"/>
        <end position="404"/>
    </location>
</feature>
<protein>
    <submittedName>
        <fullName evidence="4">Uncharacterized protein</fullName>
    </submittedName>
</protein>
<keyword evidence="5" id="KW-1185">Reference proteome</keyword>